<reference evidence="6" key="1">
    <citation type="submission" date="2025-08" db="UniProtKB">
        <authorList>
            <consortium name="RefSeq"/>
        </authorList>
    </citation>
    <scope>IDENTIFICATION</scope>
    <source>
        <tissue evidence="6">Blood</tissue>
    </source>
</reference>
<evidence type="ECO:0000256" key="3">
    <source>
        <dbReference type="ARBA" id="ARBA00022490"/>
    </source>
</evidence>
<dbReference type="PANTHER" id="PTHR35678">
    <property type="entry name" value="PROTEIN STPG4"/>
    <property type="match status" value="1"/>
</dbReference>
<comment type="subcellular location">
    <subcellularLocation>
        <location evidence="2">Cytoplasm</location>
    </subcellularLocation>
    <subcellularLocation>
        <location evidence="1">Nucleus</location>
    </subcellularLocation>
</comment>
<organism evidence="5 6">
    <name type="scientific">Apteryx mantelli</name>
    <name type="common">North Island brown kiwi</name>
    <dbReference type="NCBI Taxonomy" id="2696672"/>
    <lineage>
        <taxon>Eukaryota</taxon>
        <taxon>Metazoa</taxon>
        <taxon>Chordata</taxon>
        <taxon>Craniata</taxon>
        <taxon>Vertebrata</taxon>
        <taxon>Euteleostomi</taxon>
        <taxon>Archelosauria</taxon>
        <taxon>Archosauria</taxon>
        <taxon>Dinosauria</taxon>
        <taxon>Saurischia</taxon>
        <taxon>Theropoda</taxon>
        <taxon>Coelurosauria</taxon>
        <taxon>Aves</taxon>
        <taxon>Palaeognathae</taxon>
        <taxon>Apterygiformes</taxon>
        <taxon>Apterygidae</taxon>
        <taxon>Apteryx</taxon>
    </lineage>
</organism>
<keyword evidence="4" id="KW-0539">Nucleus</keyword>
<gene>
    <name evidence="6" type="primary">STPG1</name>
</gene>
<evidence type="ECO:0000256" key="4">
    <source>
        <dbReference type="ARBA" id="ARBA00023242"/>
    </source>
</evidence>
<keyword evidence="3" id="KW-0963">Cytoplasm</keyword>
<evidence type="ECO:0000313" key="5">
    <source>
        <dbReference type="Proteomes" id="UP001652627"/>
    </source>
</evidence>
<dbReference type="Proteomes" id="UP001652627">
    <property type="component" value="Chromosome 27"/>
</dbReference>
<dbReference type="GeneID" id="106493313"/>
<dbReference type="PANTHER" id="PTHR35678:SF1">
    <property type="entry name" value="PROTEIN STPG4"/>
    <property type="match status" value="1"/>
</dbReference>
<evidence type="ECO:0000313" key="6">
    <source>
        <dbReference type="RefSeq" id="XP_067167854.1"/>
    </source>
</evidence>
<dbReference type="Pfam" id="PF07004">
    <property type="entry name" value="SHIPPO-rpt"/>
    <property type="match status" value="3"/>
</dbReference>
<protein>
    <submittedName>
        <fullName evidence="6">O(6)-methylguanine-induced apoptosis 2</fullName>
    </submittedName>
</protein>
<proteinExistence type="predicted"/>
<sequence>MATVVTSLIPFTPQSPLRERWLPLAVVPPPLILSPAGLQRFIESLMEKRKVMADVLALCLYENISPVLSGSVCMLISVIDVSETECSMTGSSNTKSGVGFKVSSGPYKYHTKVVLNSEKKGFNSQSKRFQYNRNETPGPGFYNVTRQSAESNSTSLSQKGTGYFPSLVACIACSKIANYPAANAYRIPSCFQSKQDFSTGNSSMFQQPIARKIEKIPMPAPGQYHTSMDFCKQSNNVSAHGVFVSKTTRGLNLEKIGKWRSPCHYNINDSPIKLSPKSITSCFKSKASRLTKMDRFITEPTTSQPHKPTKEAKKTPFRQKFCLTFSAPAIPPCKDPPPPGPGQYDLVDYKGSPKQDCSSAVFVSNTGRRTGRGAQEGFPGPGAYSPRTLEKDSFIYSYDSNWVPVLRAGEPRHQSEVPQTGLLSNSAKPTLTHSKWSCPQPARVGRLMVQQLIAVFETPCILEGDH</sequence>
<evidence type="ECO:0000256" key="2">
    <source>
        <dbReference type="ARBA" id="ARBA00004496"/>
    </source>
</evidence>
<accession>A0ABM4FSE0</accession>
<dbReference type="RefSeq" id="XP_067167854.1">
    <property type="nucleotide sequence ID" value="XM_067311753.1"/>
</dbReference>
<evidence type="ECO:0000256" key="1">
    <source>
        <dbReference type="ARBA" id="ARBA00004123"/>
    </source>
</evidence>
<keyword evidence="5" id="KW-1185">Reference proteome</keyword>
<name>A0ABM4FSE0_9AVES</name>
<dbReference type="InterPro" id="IPR010736">
    <property type="entry name" value="SHIPPO-rpt"/>
</dbReference>